<protein>
    <submittedName>
        <fullName evidence="7">N-acyl homoserine lactonase family protein</fullName>
    </submittedName>
</protein>
<evidence type="ECO:0000256" key="2">
    <source>
        <dbReference type="ARBA" id="ARBA00007749"/>
    </source>
</evidence>
<evidence type="ECO:0000256" key="4">
    <source>
        <dbReference type="ARBA" id="ARBA00022801"/>
    </source>
</evidence>
<keyword evidence="5" id="KW-0862">Zinc</keyword>
<organism evidence="7 8">
    <name type="scientific">Acidisoma cellulosilyticum</name>
    <dbReference type="NCBI Taxonomy" id="2802395"/>
    <lineage>
        <taxon>Bacteria</taxon>
        <taxon>Pseudomonadati</taxon>
        <taxon>Pseudomonadota</taxon>
        <taxon>Alphaproteobacteria</taxon>
        <taxon>Acetobacterales</taxon>
        <taxon>Acidocellaceae</taxon>
        <taxon>Acidisoma</taxon>
    </lineage>
</organism>
<comment type="caution">
    <text evidence="7">The sequence shown here is derived from an EMBL/GenBank/DDBJ whole genome shotgun (WGS) entry which is preliminary data.</text>
</comment>
<evidence type="ECO:0000313" key="7">
    <source>
        <dbReference type="EMBL" id="MCB8881077.1"/>
    </source>
</evidence>
<evidence type="ECO:0000256" key="3">
    <source>
        <dbReference type="ARBA" id="ARBA00022723"/>
    </source>
</evidence>
<dbReference type="Gene3D" id="3.60.15.10">
    <property type="entry name" value="Ribonuclease Z/Hydroxyacylglutathione hydrolase-like"/>
    <property type="match status" value="1"/>
</dbReference>
<dbReference type="InterPro" id="IPR051013">
    <property type="entry name" value="MBL_superfamily_lactonases"/>
</dbReference>
<dbReference type="InterPro" id="IPR036866">
    <property type="entry name" value="RibonucZ/Hydroxyglut_hydro"/>
</dbReference>
<evidence type="ECO:0000256" key="1">
    <source>
        <dbReference type="ARBA" id="ARBA00001947"/>
    </source>
</evidence>
<gene>
    <name evidence="7" type="ORF">ACELLULO517_12595</name>
</gene>
<feature type="domain" description="Metallo-beta-lactamase" evidence="6">
    <location>
        <begin position="33"/>
        <end position="246"/>
    </location>
</feature>
<comment type="cofactor">
    <cofactor evidence="1">
        <name>Zn(2+)</name>
        <dbReference type="ChEBI" id="CHEBI:29105"/>
    </cofactor>
</comment>
<name>A0A963Z1D7_9PROT</name>
<accession>A0A963Z1D7</accession>
<dbReference type="EMBL" id="JAESVA010000004">
    <property type="protein sequence ID" value="MCB8881077.1"/>
    <property type="molecule type" value="Genomic_DNA"/>
</dbReference>
<dbReference type="SUPFAM" id="SSF56281">
    <property type="entry name" value="Metallo-hydrolase/oxidoreductase"/>
    <property type="match status" value="1"/>
</dbReference>
<sequence>MSYIRLYFFQTGRIRQKEVNIKLGAGQGEFFTPIPWFLITHPKGNVIIDGGTAVEAAEDPHGHWGKVADIYYPLMDRSEGCVTKLQEMGFDPGDIRYVVQSHLHLDHTGACGRFPNATHIVQKREYDYAFTADWFSAGGYIRKDFDKPGLKWHMLDGPLTDGFDLYGDGVIKMIFTPGHSPGHQSFLITLPQSGPILLTIDATYTMDHWNELCLPGFLTSAVEVAHSVKKLRMIADQTGALIVTGHDPDMWPSFKKAPDYYA</sequence>
<evidence type="ECO:0000256" key="5">
    <source>
        <dbReference type="ARBA" id="ARBA00022833"/>
    </source>
</evidence>
<dbReference type="RefSeq" id="WP_227307752.1">
    <property type="nucleotide sequence ID" value="NZ_JAESVA010000004.1"/>
</dbReference>
<dbReference type="InterPro" id="IPR001279">
    <property type="entry name" value="Metallo-B-lactamas"/>
</dbReference>
<keyword evidence="3" id="KW-0479">Metal-binding</keyword>
<dbReference type="NCBIfam" id="NF045700">
    <property type="entry name" value="AHLLactAttM"/>
    <property type="match status" value="1"/>
</dbReference>
<dbReference type="PANTHER" id="PTHR42978:SF2">
    <property type="entry name" value="102 KBASES UNSTABLE REGION: FROM 1 TO 119443"/>
    <property type="match status" value="1"/>
</dbReference>
<evidence type="ECO:0000259" key="6">
    <source>
        <dbReference type="SMART" id="SM00849"/>
    </source>
</evidence>
<comment type="similarity">
    <text evidence="2">Belongs to the metallo-beta-lactamase superfamily.</text>
</comment>
<dbReference type="GO" id="GO:0016787">
    <property type="term" value="F:hydrolase activity"/>
    <property type="evidence" value="ECO:0007669"/>
    <property type="project" value="UniProtKB-KW"/>
</dbReference>
<dbReference type="CDD" id="cd07729">
    <property type="entry name" value="AHL_lactonase_MBL-fold"/>
    <property type="match status" value="1"/>
</dbReference>
<keyword evidence="8" id="KW-1185">Reference proteome</keyword>
<keyword evidence="4" id="KW-0378">Hydrolase</keyword>
<dbReference type="Proteomes" id="UP000721844">
    <property type="component" value="Unassembled WGS sequence"/>
</dbReference>
<reference evidence="7 8" key="1">
    <citation type="journal article" date="2021" name="Microorganisms">
        <title>Acidisoma silvae sp. nov. and Acidisomacellulosilytica sp. nov., Two Acidophilic Bacteria Isolated from Decaying Wood, Hydrolyzing Cellulose and Producing Poly-3-hydroxybutyrate.</title>
        <authorList>
            <person name="Mieszkin S."/>
            <person name="Pouder E."/>
            <person name="Uroz S."/>
            <person name="Simon-Colin C."/>
            <person name="Alain K."/>
        </authorList>
    </citation>
    <scope>NUCLEOTIDE SEQUENCE [LARGE SCALE GENOMIC DNA]</scope>
    <source>
        <strain evidence="7 8">HW T5.17</strain>
    </source>
</reference>
<dbReference type="AlphaFoldDB" id="A0A963Z1D7"/>
<proteinExistence type="inferred from homology"/>
<dbReference type="SMART" id="SM00849">
    <property type="entry name" value="Lactamase_B"/>
    <property type="match status" value="1"/>
</dbReference>
<dbReference type="InterPro" id="IPR054889">
    <property type="entry name" value="AHLLactAttM"/>
</dbReference>
<dbReference type="PANTHER" id="PTHR42978">
    <property type="entry name" value="QUORUM-QUENCHING LACTONASE YTNP-RELATED-RELATED"/>
    <property type="match status" value="1"/>
</dbReference>
<evidence type="ECO:0000313" key="8">
    <source>
        <dbReference type="Proteomes" id="UP000721844"/>
    </source>
</evidence>
<dbReference type="GO" id="GO:0046872">
    <property type="term" value="F:metal ion binding"/>
    <property type="evidence" value="ECO:0007669"/>
    <property type="project" value="UniProtKB-KW"/>
</dbReference>
<dbReference type="Pfam" id="PF00753">
    <property type="entry name" value="Lactamase_B"/>
    <property type="match status" value="1"/>
</dbReference>